<evidence type="ECO:0000313" key="3">
    <source>
        <dbReference type="Proteomes" id="UP001592531"/>
    </source>
</evidence>
<keyword evidence="3" id="KW-1185">Reference proteome</keyword>
<dbReference type="InterPro" id="IPR043917">
    <property type="entry name" value="DUF5753"/>
</dbReference>
<name>A0ABV6VS72_9ACTN</name>
<gene>
    <name evidence="2" type="ORF">ACEZDE_07010</name>
</gene>
<dbReference type="PROSITE" id="PS50943">
    <property type="entry name" value="HTH_CROC1"/>
    <property type="match status" value="1"/>
</dbReference>
<proteinExistence type="predicted"/>
<dbReference type="Pfam" id="PF19054">
    <property type="entry name" value="DUF5753"/>
    <property type="match status" value="1"/>
</dbReference>
<sequence length="280" mass="31171">MSSSSVTRAREALGQRLREIRKDSGLTARALAELCSWHESKCSRIEHGRVTPSDADLRAWALNCGVAGQAADLIATARGIDGMYVEWRRMESSGLKRAQESVLPLWERTRRFRAYSSWLIPGPLQTRPYIEALLSAIRDRREVPDDLDAAVQVRIDKQQILRRGGHRFALLLEESVLRHRIGTEAAMAEQLGHLLSVASLPAVSLGIVPFAADRSALWPVEDFWIFDDTQVNVELVSAYLTISQPHEIRMYVDTFAALSRQAVFGGDARRLIGGAIQALG</sequence>
<accession>A0ABV6VS72</accession>
<dbReference type="EMBL" id="JBHFAB010000004">
    <property type="protein sequence ID" value="MFC1416392.1"/>
    <property type="molecule type" value="Genomic_DNA"/>
</dbReference>
<dbReference type="Proteomes" id="UP001592531">
    <property type="component" value="Unassembled WGS sequence"/>
</dbReference>
<feature type="domain" description="HTH cro/C1-type" evidence="1">
    <location>
        <begin position="17"/>
        <end position="53"/>
    </location>
</feature>
<dbReference type="SUPFAM" id="SSF47413">
    <property type="entry name" value="lambda repressor-like DNA-binding domains"/>
    <property type="match status" value="1"/>
</dbReference>
<dbReference type="RefSeq" id="WP_380533589.1">
    <property type="nucleotide sequence ID" value="NZ_JBHFAB010000004.1"/>
</dbReference>
<comment type="caution">
    <text evidence="2">The sequence shown here is derived from an EMBL/GenBank/DDBJ whole genome shotgun (WGS) entry which is preliminary data.</text>
</comment>
<dbReference type="CDD" id="cd00093">
    <property type="entry name" value="HTH_XRE"/>
    <property type="match status" value="1"/>
</dbReference>
<protein>
    <submittedName>
        <fullName evidence="2">Helix-turn-helix domain-containing protein</fullName>
    </submittedName>
</protein>
<organism evidence="2 3">
    <name type="scientific">Streptacidiphilus cavernicola</name>
    <dbReference type="NCBI Taxonomy" id="3342716"/>
    <lineage>
        <taxon>Bacteria</taxon>
        <taxon>Bacillati</taxon>
        <taxon>Actinomycetota</taxon>
        <taxon>Actinomycetes</taxon>
        <taxon>Kitasatosporales</taxon>
        <taxon>Streptomycetaceae</taxon>
        <taxon>Streptacidiphilus</taxon>
    </lineage>
</organism>
<evidence type="ECO:0000259" key="1">
    <source>
        <dbReference type="PROSITE" id="PS50943"/>
    </source>
</evidence>
<reference evidence="2 3" key="1">
    <citation type="submission" date="2024-09" db="EMBL/GenBank/DDBJ databases">
        <authorList>
            <person name="Lee S.D."/>
        </authorList>
    </citation>
    <scope>NUCLEOTIDE SEQUENCE [LARGE SCALE GENOMIC DNA]</scope>
    <source>
        <strain evidence="2 3">N8-3</strain>
    </source>
</reference>
<dbReference type="Pfam" id="PF13560">
    <property type="entry name" value="HTH_31"/>
    <property type="match status" value="1"/>
</dbReference>
<dbReference type="Gene3D" id="1.10.260.40">
    <property type="entry name" value="lambda repressor-like DNA-binding domains"/>
    <property type="match status" value="1"/>
</dbReference>
<evidence type="ECO:0000313" key="2">
    <source>
        <dbReference type="EMBL" id="MFC1416392.1"/>
    </source>
</evidence>
<dbReference type="SMART" id="SM00530">
    <property type="entry name" value="HTH_XRE"/>
    <property type="match status" value="1"/>
</dbReference>
<dbReference type="InterPro" id="IPR010982">
    <property type="entry name" value="Lambda_DNA-bd_dom_sf"/>
</dbReference>
<dbReference type="InterPro" id="IPR001387">
    <property type="entry name" value="Cro/C1-type_HTH"/>
</dbReference>